<name>A0ABN9XWI7_9DINO</name>
<feature type="compositionally biased region" description="Basic and acidic residues" evidence="1">
    <location>
        <begin position="324"/>
        <end position="337"/>
    </location>
</feature>
<evidence type="ECO:0000313" key="2">
    <source>
        <dbReference type="EMBL" id="CAK0903061.1"/>
    </source>
</evidence>
<evidence type="ECO:0000256" key="1">
    <source>
        <dbReference type="SAM" id="MobiDB-lite"/>
    </source>
</evidence>
<evidence type="ECO:0000313" key="3">
    <source>
        <dbReference type="Proteomes" id="UP001189429"/>
    </source>
</evidence>
<protein>
    <submittedName>
        <fullName evidence="2">Uncharacterized protein</fullName>
    </submittedName>
</protein>
<reference evidence="2" key="1">
    <citation type="submission" date="2023-10" db="EMBL/GenBank/DDBJ databases">
        <authorList>
            <person name="Chen Y."/>
            <person name="Shah S."/>
            <person name="Dougan E. K."/>
            <person name="Thang M."/>
            <person name="Chan C."/>
        </authorList>
    </citation>
    <scope>NUCLEOTIDE SEQUENCE [LARGE SCALE GENOMIC DNA]</scope>
</reference>
<dbReference type="EMBL" id="CAUYUJ010021164">
    <property type="protein sequence ID" value="CAK0903061.1"/>
    <property type="molecule type" value="Genomic_DNA"/>
</dbReference>
<comment type="caution">
    <text evidence="2">The sequence shown here is derived from an EMBL/GenBank/DDBJ whole genome shotgun (WGS) entry which is preliminary data.</text>
</comment>
<proteinExistence type="predicted"/>
<feature type="compositionally biased region" description="Basic and acidic residues" evidence="1">
    <location>
        <begin position="297"/>
        <end position="312"/>
    </location>
</feature>
<accession>A0ABN9XWI7</accession>
<organism evidence="2 3">
    <name type="scientific">Prorocentrum cordatum</name>
    <dbReference type="NCBI Taxonomy" id="2364126"/>
    <lineage>
        <taxon>Eukaryota</taxon>
        <taxon>Sar</taxon>
        <taxon>Alveolata</taxon>
        <taxon>Dinophyceae</taxon>
        <taxon>Prorocentrales</taxon>
        <taxon>Prorocentraceae</taxon>
        <taxon>Prorocentrum</taxon>
    </lineage>
</organism>
<sequence length="435" mass="47442">APAPWRSDVIWSEAGDGELGDGDGSSVLTASFKNVQLDGLHKVKSDAERAARVDGMQEFRLLFVEACRSEAAPCQQLPRQSKVILEDYDHLHEDTDHEDLYSSIICRGILLRTKNLLAQQFGVGRPSRRLCELDASGKLHIVGAHLLDALVVDVAEEGSRAVWEVPQTEGLGGPVAWKVKNPRTRVWETLQVEDRDHARMWDESLHDAALVGDAARDSGTAFHGFFWCATQLPPDSSCGREGQSGGRGGSGAGGGAWRVRWRARLLVLRRDGLVGAAGLAPGRLGEASVRRRGRRFRSGEAERDQPAPPERRRLPRARHGRPGCRRDGVAHDPDGRRRGPVGLHAVGAPGGRGGAVRSRPRTDAGRPCALQAVRREPSPPRAVLAVRRGPGRPPRLARDARARRGLVRGFAVGFALGLRRRLRPRSARRPTTPTP</sequence>
<keyword evidence="3" id="KW-1185">Reference proteome</keyword>
<feature type="region of interest" description="Disordered" evidence="1">
    <location>
        <begin position="288"/>
        <end position="363"/>
    </location>
</feature>
<gene>
    <name evidence="2" type="ORF">PCOR1329_LOCUS79479</name>
</gene>
<feature type="non-terminal residue" evidence="2">
    <location>
        <position position="1"/>
    </location>
</feature>
<dbReference type="Proteomes" id="UP001189429">
    <property type="component" value="Unassembled WGS sequence"/>
</dbReference>
<feature type="compositionally biased region" description="Basic residues" evidence="1">
    <location>
        <begin position="313"/>
        <end position="323"/>
    </location>
</feature>